<dbReference type="GO" id="GO:0005886">
    <property type="term" value="C:plasma membrane"/>
    <property type="evidence" value="ECO:0007669"/>
    <property type="project" value="UniProtKB-SubCell"/>
</dbReference>
<dbReference type="PANTHER" id="PTHR42718:SF46">
    <property type="entry name" value="BLR6921 PROTEIN"/>
    <property type="match status" value="1"/>
</dbReference>
<feature type="transmembrane region" description="Helical" evidence="7">
    <location>
        <begin position="408"/>
        <end position="428"/>
    </location>
</feature>
<feature type="transmembrane region" description="Helical" evidence="7">
    <location>
        <begin position="207"/>
        <end position="224"/>
    </location>
</feature>
<feature type="transmembrane region" description="Helical" evidence="7">
    <location>
        <begin position="112"/>
        <end position="132"/>
    </location>
</feature>
<feature type="transmembrane region" description="Helical" evidence="7">
    <location>
        <begin position="338"/>
        <end position="361"/>
    </location>
</feature>
<evidence type="ECO:0000256" key="4">
    <source>
        <dbReference type="ARBA" id="ARBA00022692"/>
    </source>
</evidence>
<feature type="transmembrane region" description="Helical" evidence="7">
    <location>
        <begin position="55"/>
        <end position="75"/>
    </location>
</feature>
<dbReference type="Gene3D" id="1.20.1250.20">
    <property type="entry name" value="MFS general substrate transporter like domains"/>
    <property type="match status" value="2"/>
</dbReference>
<feature type="transmembrane region" description="Helical" evidence="7">
    <location>
        <begin position="144"/>
        <end position="163"/>
    </location>
</feature>
<feature type="transmembrane region" description="Helical" evidence="7">
    <location>
        <begin position="87"/>
        <end position="106"/>
    </location>
</feature>
<feature type="transmembrane region" description="Helical" evidence="7">
    <location>
        <begin position="277"/>
        <end position="300"/>
    </location>
</feature>
<keyword evidence="2" id="KW-0813">Transport</keyword>
<feature type="transmembrane region" description="Helical" evidence="7">
    <location>
        <begin position="367"/>
        <end position="396"/>
    </location>
</feature>
<dbReference type="InterPro" id="IPR036259">
    <property type="entry name" value="MFS_trans_sf"/>
</dbReference>
<evidence type="ECO:0000256" key="7">
    <source>
        <dbReference type="SAM" id="Phobius"/>
    </source>
</evidence>
<dbReference type="AlphaFoldDB" id="A0A839XWY2"/>
<feature type="transmembrane region" description="Helical" evidence="7">
    <location>
        <begin position="175"/>
        <end position="195"/>
    </location>
</feature>
<dbReference type="Proteomes" id="UP000580718">
    <property type="component" value="Unassembled WGS sequence"/>
</dbReference>
<comment type="caution">
    <text evidence="9">The sequence shown here is derived from an EMBL/GenBank/DDBJ whole genome shotgun (WGS) entry which is preliminary data.</text>
</comment>
<evidence type="ECO:0000256" key="3">
    <source>
        <dbReference type="ARBA" id="ARBA00022475"/>
    </source>
</evidence>
<comment type="subcellular location">
    <subcellularLocation>
        <location evidence="1">Cell membrane</location>
        <topology evidence="1">Multi-pass membrane protein</topology>
    </subcellularLocation>
</comment>
<dbReference type="EMBL" id="JACIBU010000001">
    <property type="protein sequence ID" value="MBB3674537.1"/>
    <property type="molecule type" value="Genomic_DNA"/>
</dbReference>
<dbReference type="InterPro" id="IPR020846">
    <property type="entry name" value="MFS_dom"/>
</dbReference>
<dbReference type="Pfam" id="PF07690">
    <property type="entry name" value="MFS_1"/>
    <property type="match status" value="2"/>
</dbReference>
<evidence type="ECO:0000313" key="10">
    <source>
        <dbReference type="Proteomes" id="UP000580718"/>
    </source>
</evidence>
<dbReference type="SUPFAM" id="SSF103473">
    <property type="entry name" value="MFS general substrate transporter"/>
    <property type="match status" value="1"/>
</dbReference>
<evidence type="ECO:0000259" key="8">
    <source>
        <dbReference type="PROSITE" id="PS50850"/>
    </source>
</evidence>
<gene>
    <name evidence="9" type="ORF">FHX36_000272</name>
</gene>
<evidence type="ECO:0000313" key="9">
    <source>
        <dbReference type="EMBL" id="MBB3674537.1"/>
    </source>
</evidence>
<evidence type="ECO:0000256" key="2">
    <source>
        <dbReference type="ARBA" id="ARBA00022448"/>
    </source>
</evidence>
<dbReference type="PANTHER" id="PTHR42718">
    <property type="entry name" value="MAJOR FACILITATOR SUPERFAMILY MULTIDRUG TRANSPORTER MFSC"/>
    <property type="match status" value="1"/>
</dbReference>
<feature type="transmembrane region" description="Helical" evidence="7">
    <location>
        <begin position="236"/>
        <end position="256"/>
    </location>
</feature>
<reference evidence="9 10" key="1">
    <citation type="submission" date="2020-08" db="EMBL/GenBank/DDBJ databases">
        <title>Sequencing the genomes of 1000 actinobacteria strains.</title>
        <authorList>
            <person name="Klenk H.-P."/>
        </authorList>
    </citation>
    <scope>NUCLEOTIDE SEQUENCE [LARGE SCALE GENOMIC DNA]</scope>
    <source>
        <strain evidence="9 10">DSM 16678</strain>
    </source>
</reference>
<feature type="transmembrane region" description="Helical" evidence="7">
    <location>
        <begin position="306"/>
        <end position="326"/>
    </location>
</feature>
<evidence type="ECO:0000256" key="5">
    <source>
        <dbReference type="ARBA" id="ARBA00022989"/>
    </source>
</evidence>
<keyword evidence="5 7" id="KW-1133">Transmembrane helix</keyword>
<keyword evidence="3" id="KW-1003">Cell membrane</keyword>
<accession>A0A839XWY2</accession>
<keyword evidence="4 7" id="KW-0812">Transmembrane</keyword>
<sequence length="475" mass="47080">MSTASAGRDAPVRGGRAPRLLAPVLVLLAAVVAVTSSVGVPFIPAVAELYDAPLALAQWSLTLPFLVGTVATPVLGRLGDGPYRRVVVLGALTLVVLGGVLTALPLPLPAFLAGRALQGFGLSLMPLLMAVAREALPPGRSGPTIAVLSVTVVSGVGLGYPLAGLVAELGGLRAAFWAAAAVCGAALVAAAVVLPAPAAAPRRPFDWPGAVLLGTGLAALLLALSEGGDWGWSSPLFLGTVATCLVALTGWVVSATRSPAPLVDVRLARGRRAAGGHLAILLVSVANYLLIGCVTVLAQAPQPRGLATSVLVAGLLLVPYSLATMAAGQVARRLAERLGGRGVVSGSALVVAVAGACFAVLDTELWHLFLAMAVLGVGVGGAFATVPGLVIAAVPASESSSAMALNQVLRYAGFALGSALTAVVLDLTSPAAGDVGASTGPVIGLATCAVGLTAAGLTWLLTGRAPTSRDTVRSG</sequence>
<keyword evidence="6 7" id="KW-0472">Membrane</keyword>
<dbReference type="PROSITE" id="PS50850">
    <property type="entry name" value="MFS"/>
    <property type="match status" value="1"/>
</dbReference>
<feature type="domain" description="Major facilitator superfamily (MFS) profile" evidence="8">
    <location>
        <begin position="21"/>
        <end position="466"/>
    </location>
</feature>
<organism evidence="9 10">
    <name type="scientific">Modestobacter versicolor</name>
    <dbReference type="NCBI Taxonomy" id="429133"/>
    <lineage>
        <taxon>Bacteria</taxon>
        <taxon>Bacillati</taxon>
        <taxon>Actinomycetota</taxon>
        <taxon>Actinomycetes</taxon>
        <taxon>Geodermatophilales</taxon>
        <taxon>Geodermatophilaceae</taxon>
        <taxon>Modestobacter</taxon>
    </lineage>
</organism>
<feature type="transmembrane region" description="Helical" evidence="7">
    <location>
        <begin position="440"/>
        <end position="461"/>
    </location>
</feature>
<name>A0A839XWY2_9ACTN</name>
<evidence type="ECO:0000256" key="1">
    <source>
        <dbReference type="ARBA" id="ARBA00004651"/>
    </source>
</evidence>
<dbReference type="RefSeq" id="WP_258372730.1">
    <property type="nucleotide sequence ID" value="NZ_JACIBU010000001.1"/>
</dbReference>
<feature type="transmembrane region" description="Helical" evidence="7">
    <location>
        <begin position="20"/>
        <end position="43"/>
    </location>
</feature>
<dbReference type="InterPro" id="IPR011701">
    <property type="entry name" value="MFS"/>
</dbReference>
<dbReference type="GO" id="GO:0022857">
    <property type="term" value="F:transmembrane transporter activity"/>
    <property type="evidence" value="ECO:0007669"/>
    <property type="project" value="InterPro"/>
</dbReference>
<evidence type="ECO:0000256" key="6">
    <source>
        <dbReference type="ARBA" id="ARBA00023136"/>
    </source>
</evidence>
<protein>
    <submittedName>
        <fullName evidence="9">MFS family permease</fullName>
    </submittedName>
</protein>
<proteinExistence type="predicted"/>